<feature type="chain" id="PRO_5035873904" evidence="1">
    <location>
        <begin position="28"/>
        <end position="117"/>
    </location>
</feature>
<sequence length="117" mass="12409">MSSQIRAVILSVVAVTLMCSVFSVIDAKVCGGDADCLTNNADGTCVSGTCKYLCHSNYKDCDHDMDNGCECNILTDEANCGGCGRYCPSPYNAKASCEAGKCVITDSDEDFFIPGQY</sequence>
<dbReference type="OrthoDB" id="1841769at2759"/>
<dbReference type="EMBL" id="CM026428">
    <property type="protein sequence ID" value="KAG0568116.1"/>
    <property type="molecule type" value="Genomic_DNA"/>
</dbReference>
<accession>A0A8T0H850</accession>
<dbReference type="AlphaFoldDB" id="A0A8T0H850"/>
<reference evidence="2" key="1">
    <citation type="submission" date="2020-06" db="EMBL/GenBank/DDBJ databases">
        <title>WGS assembly of Ceratodon purpureus strain R40.</title>
        <authorList>
            <person name="Carey S.B."/>
            <person name="Jenkins J."/>
            <person name="Shu S."/>
            <person name="Lovell J.T."/>
            <person name="Sreedasyam A."/>
            <person name="Maumus F."/>
            <person name="Tiley G.P."/>
            <person name="Fernandez-Pozo N."/>
            <person name="Barry K."/>
            <person name="Chen C."/>
            <person name="Wang M."/>
            <person name="Lipzen A."/>
            <person name="Daum C."/>
            <person name="Saski C.A."/>
            <person name="Payton A.C."/>
            <person name="Mcbreen J.C."/>
            <person name="Conrad R.E."/>
            <person name="Kollar L.M."/>
            <person name="Olsson S."/>
            <person name="Huttunen S."/>
            <person name="Landis J.B."/>
            <person name="Wickett N.J."/>
            <person name="Johnson M.G."/>
            <person name="Rensing S.A."/>
            <person name="Grimwood J."/>
            <person name="Schmutz J."/>
            <person name="Mcdaniel S.F."/>
        </authorList>
    </citation>
    <scope>NUCLEOTIDE SEQUENCE</scope>
    <source>
        <strain evidence="2">R40</strain>
    </source>
</reference>
<protein>
    <submittedName>
        <fullName evidence="2">Uncharacterized protein</fullName>
    </submittedName>
</protein>
<feature type="signal peptide" evidence="1">
    <location>
        <begin position="1"/>
        <end position="27"/>
    </location>
</feature>
<evidence type="ECO:0000256" key="1">
    <source>
        <dbReference type="SAM" id="SignalP"/>
    </source>
</evidence>
<comment type="caution">
    <text evidence="2">The sequence shown here is derived from an EMBL/GenBank/DDBJ whole genome shotgun (WGS) entry which is preliminary data.</text>
</comment>
<name>A0A8T0H850_CERPU</name>
<organism evidence="2 3">
    <name type="scientific">Ceratodon purpureus</name>
    <name type="common">Fire moss</name>
    <name type="synonym">Dicranum purpureum</name>
    <dbReference type="NCBI Taxonomy" id="3225"/>
    <lineage>
        <taxon>Eukaryota</taxon>
        <taxon>Viridiplantae</taxon>
        <taxon>Streptophyta</taxon>
        <taxon>Embryophyta</taxon>
        <taxon>Bryophyta</taxon>
        <taxon>Bryophytina</taxon>
        <taxon>Bryopsida</taxon>
        <taxon>Dicranidae</taxon>
        <taxon>Pseudoditrichales</taxon>
        <taxon>Ditrichaceae</taxon>
        <taxon>Ceratodon</taxon>
    </lineage>
</organism>
<keyword evidence="3" id="KW-1185">Reference proteome</keyword>
<proteinExistence type="predicted"/>
<dbReference type="Proteomes" id="UP000822688">
    <property type="component" value="Chromosome 7"/>
</dbReference>
<keyword evidence="1" id="KW-0732">Signal</keyword>
<gene>
    <name evidence="2" type="ORF">KC19_7G187300</name>
</gene>
<evidence type="ECO:0000313" key="2">
    <source>
        <dbReference type="EMBL" id="KAG0568116.1"/>
    </source>
</evidence>
<evidence type="ECO:0000313" key="3">
    <source>
        <dbReference type="Proteomes" id="UP000822688"/>
    </source>
</evidence>